<dbReference type="Gene3D" id="3.80.10.10">
    <property type="entry name" value="Ribonuclease Inhibitor"/>
    <property type="match status" value="2"/>
</dbReference>
<protein>
    <submittedName>
        <fullName evidence="3">Uncharacterized protein</fullName>
    </submittedName>
</protein>
<dbReference type="InterPro" id="IPR032675">
    <property type="entry name" value="LRR_dom_sf"/>
</dbReference>
<dbReference type="InterPro" id="IPR056789">
    <property type="entry name" value="LRR_R13L1-DRL21"/>
</dbReference>
<feature type="domain" description="R13L1/DRL21-like LRR repeat region" evidence="2">
    <location>
        <begin position="22"/>
        <end position="156"/>
    </location>
</feature>
<reference evidence="3" key="2">
    <citation type="journal article" date="2024" name="Plant">
        <title>Genomic evolution and insights into agronomic trait innovations of Sesamum species.</title>
        <authorList>
            <person name="Miao H."/>
            <person name="Wang L."/>
            <person name="Qu L."/>
            <person name="Liu H."/>
            <person name="Sun Y."/>
            <person name="Le M."/>
            <person name="Wang Q."/>
            <person name="Wei S."/>
            <person name="Zheng Y."/>
            <person name="Lin W."/>
            <person name="Duan Y."/>
            <person name="Cao H."/>
            <person name="Xiong S."/>
            <person name="Wang X."/>
            <person name="Wei L."/>
            <person name="Li C."/>
            <person name="Ma Q."/>
            <person name="Ju M."/>
            <person name="Zhao R."/>
            <person name="Li G."/>
            <person name="Mu C."/>
            <person name="Tian Q."/>
            <person name="Mei H."/>
            <person name="Zhang T."/>
            <person name="Gao T."/>
            <person name="Zhang H."/>
        </authorList>
    </citation>
    <scope>NUCLEOTIDE SEQUENCE</scope>
    <source>
        <strain evidence="3">KEN1</strain>
    </source>
</reference>
<reference evidence="3" key="1">
    <citation type="submission" date="2020-06" db="EMBL/GenBank/DDBJ databases">
        <authorList>
            <person name="Li T."/>
            <person name="Hu X."/>
            <person name="Zhang T."/>
            <person name="Song X."/>
            <person name="Zhang H."/>
            <person name="Dai N."/>
            <person name="Sheng W."/>
            <person name="Hou X."/>
            <person name="Wei L."/>
        </authorList>
    </citation>
    <scope>NUCLEOTIDE SEQUENCE</scope>
    <source>
        <strain evidence="3">KEN1</strain>
        <tissue evidence="3">Leaf</tissue>
    </source>
</reference>
<feature type="domain" description="Disease resistance protein At4g27190-like leucine-rich repeats" evidence="1">
    <location>
        <begin position="243"/>
        <end position="322"/>
    </location>
</feature>
<organism evidence="3">
    <name type="scientific">Sesamum latifolium</name>
    <dbReference type="NCBI Taxonomy" id="2727402"/>
    <lineage>
        <taxon>Eukaryota</taxon>
        <taxon>Viridiplantae</taxon>
        <taxon>Streptophyta</taxon>
        <taxon>Embryophyta</taxon>
        <taxon>Tracheophyta</taxon>
        <taxon>Spermatophyta</taxon>
        <taxon>Magnoliopsida</taxon>
        <taxon>eudicotyledons</taxon>
        <taxon>Gunneridae</taxon>
        <taxon>Pentapetalae</taxon>
        <taxon>asterids</taxon>
        <taxon>lamiids</taxon>
        <taxon>Lamiales</taxon>
        <taxon>Pedaliaceae</taxon>
        <taxon>Sesamum</taxon>
    </lineage>
</organism>
<proteinExistence type="predicted"/>
<dbReference type="InterPro" id="IPR057135">
    <property type="entry name" value="At4g27190-like_LRR"/>
</dbReference>
<name>A0AAW2XSN1_9LAMI</name>
<dbReference type="PANTHER" id="PTHR47186">
    <property type="entry name" value="LEUCINE-RICH REPEAT-CONTAINING PROTEIN 57"/>
    <property type="match status" value="1"/>
</dbReference>
<accession>A0AAW2XSN1</accession>
<gene>
    <name evidence="3" type="ORF">Slati_1001500</name>
</gene>
<evidence type="ECO:0000313" key="3">
    <source>
        <dbReference type="EMBL" id="KAL0456623.1"/>
    </source>
</evidence>
<dbReference type="EMBL" id="JACGWN010000003">
    <property type="protein sequence ID" value="KAL0456623.1"/>
    <property type="molecule type" value="Genomic_DNA"/>
</dbReference>
<evidence type="ECO:0000259" key="2">
    <source>
        <dbReference type="Pfam" id="PF25019"/>
    </source>
</evidence>
<dbReference type="PANTHER" id="PTHR47186:SF42">
    <property type="entry name" value="DISEASE RESISTANCE RPP13-LIKE PROTEIN 1"/>
    <property type="match status" value="1"/>
</dbReference>
<sequence length="482" mass="54516">MLLDFKSLHVLILKGHERGRTIVELGSLKNVKGTLEIHNLEKVCDKEDAKSAHLFQKPNIFELKFAWSELREGEINDENVLEGLQPHPNLKSLEIDGFKGRNFPLWILKMVVHDDLEGRWIGLNHLREICLTHCKECDEIPMLGHLPHLKRLYLHDLTNVRSIDSSFYGIGSYSTTSSSSNGVQRETITLFPVLESLELSKMPNLTEWVEAELPPAAESVDCPNLMHLVPCLGGGRASLTILEIEDCSNLRVLPNDFHSLSSLEILSLWNCPNLRSIPYPSGEQTQGFPNLRTLEVARCEALTSLPSEMVASCAASLKMLVLIRLDSLTNFAELISHLPRMSRITSLSIGRVPKFTYLPMEIGSLGTLFNLTVSPFSDSSDLASYEEMLDVFFRGLKSLRTLWLFGCEHWDSLPDWLQNQTSLSDLEIIDFGIELIPEWFGKLKSLKTLRLESCRKLKSLPSVPTIRKSEIEIEDCPLLEQR</sequence>
<dbReference type="SUPFAM" id="SSF52047">
    <property type="entry name" value="RNI-like"/>
    <property type="match status" value="1"/>
</dbReference>
<evidence type="ECO:0000259" key="1">
    <source>
        <dbReference type="Pfam" id="PF23247"/>
    </source>
</evidence>
<dbReference type="Pfam" id="PF23247">
    <property type="entry name" value="LRR_RPS2"/>
    <property type="match status" value="1"/>
</dbReference>
<dbReference type="AlphaFoldDB" id="A0AAW2XSN1"/>
<dbReference type="Pfam" id="PF25019">
    <property type="entry name" value="LRR_R13L1-DRL21"/>
    <property type="match status" value="1"/>
</dbReference>
<comment type="caution">
    <text evidence="3">The sequence shown here is derived from an EMBL/GenBank/DDBJ whole genome shotgun (WGS) entry which is preliminary data.</text>
</comment>